<evidence type="ECO:0000259" key="12">
    <source>
        <dbReference type="Pfam" id="PF08545"/>
    </source>
</evidence>
<dbReference type="CDD" id="cd00830">
    <property type="entry name" value="KAS_III"/>
    <property type="match status" value="1"/>
</dbReference>
<dbReference type="NCBIfam" id="NF006829">
    <property type="entry name" value="PRK09352.1"/>
    <property type="match status" value="1"/>
</dbReference>
<evidence type="ECO:0000256" key="2">
    <source>
        <dbReference type="ARBA" id="ARBA00008642"/>
    </source>
</evidence>
<keyword evidence="4" id="KW-0444">Lipid biosynthesis</keyword>
<keyword evidence="5 13" id="KW-0808">Transferase</keyword>
<keyword evidence="10 13" id="KW-0012">Acyltransferase</keyword>
<dbReference type="EMBL" id="JH692066">
    <property type="protein sequence ID" value="EIP85570.1"/>
    <property type="molecule type" value="Genomic_DNA"/>
</dbReference>
<dbReference type="Gene3D" id="3.40.47.10">
    <property type="match status" value="2"/>
</dbReference>
<keyword evidence="9" id="KW-0511">Multifunctional enzyme</keyword>
<dbReference type="PANTHER" id="PTHR34069:SF2">
    <property type="entry name" value="BETA-KETOACYL-[ACYL-CARRIER-PROTEIN] SYNTHASE III"/>
    <property type="match status" value="1"/>
</dbReference>
<evidence type="ECO:0000256" key="1">
    <source>
        <dbReference type="ARBA" id="ARBA00005189"/>
    </source>
</evidence>
<dbReference type="GO" id="GO:0033818">
    <property type="term" value="F:beta-ketoacyl-acyl-carrier-protein synthase III activity"/>
    <property type="evidence" value="ECO:0007669"/>
    <property type="project" value="UniProtKB-EC"/>
</dbReference>
<keyword evidence="3" id="KW-0963">Cytoplasm</keyword>
<dbReference type="Proteomes" id="UP000004682">
    <property type="component" value="Unassembled WGS sequence"/>
</dbReference>
<dbReference type="Pfam" id="PF08541">
    <property type="entry name" value="ACP_syn_III_C"/>
    <property type="match status" value="1"/>
</dbReference>
<evidence type="ECO:0000256" key="10">
    <source>
        <dbReference type="ARBA" id="ARBA00023315"/>
    </source>
</evidence>
<keyword evidence="14" id="KW-1185">Reference proteome</keyword>
<protein>
    <submittedName>
        <fullName evidence="13">3-oxoacyl-(Acyl carrier protein) synthase III</fullName>
        <ecNumber evidence="13">2.3.1.180</ecNumber>
    </submittedName>
</protein>
<evidence type="ECO:0000256" key="8">
    <source>
        <dbReference type="ARBA" id="ARBA00023160"/>
    </source>
</evidence>
<keyword evidence="6" id="KW-0276">Fatty acid metabolism</keyword>
<feature type="domain" description="Beta-ketoacyl-[acyl-carrier-protein] synthase III N-terminal" evidence="12">
    <location>
        <begin position="114"/>
        <end position="195"/>
    </location>
</feature>
<evidence type="ECO:0000256" key="6">
    <source>
        <dbReference type="ARBA" id="ARBA00022832"/>
    </source>
</evidence>
<keyword evidence="8" id="KW-0275">Fatty acid biosynthesis</keyword>
<proteinExistence type="inferred from homology"/>
<dbReference type="EC" id="2.3.1.180" evidence="13"/>
<evidence type="ECO:0000256" key="3">
    <source>
        <dbReference type="ARBA" id="ARBA00022490"/>
    </source>
</evidence>
<evidence type="ECO:0000313" key="14">
    <source>
        <dbReference type="Proteomes" id="UP000004682"/>
    </source>
</evidence>
<name>A0ABN0G065_9BURK</name>
<comment type="pathway">
    <text evidence="1">Lipid metabolism.</text>
</comment>
<evidence type="ECO:0000256" key="5">
    <source>
        <dbReference type="ARBA" id="ARBA00022679"/>
    </source>
</evidence>
<keyword evidence="7" id="KW-0443">Lipid metabolism</keyword>
<organism evidence="13 14">
    <name type="scientific">Burkholderia humptydooensis MSMB43</name>
    <dbReference type="NCBI Taxonomy" id="441157"/>
    <lineage>
        <taxon>Bacteria</taxon>
        <taxon>Pseudomonadati</taxon>
        <taxon>Pseudomonadota</taxon>
        <taxon>Betaproteobacteria</taxon>
        <taxon>Burkholderiales</taxon>
        <taxon>Burkholderiaceae</taxon>
        <taxon>Burkholderia</taxon>
        <taxon>pseudomallei group</taxon>
    </lineage>
</organism>
<evidence type="ECO:0000313" key="13">
    <source>
        <dbReference type="EMBL" id="EIP85570.1"/>
    </source>
</evidence>
<feature type="domain" description="Beta-ketoacyl-[acyl-carrier-protein] synthase III C-terminal" evidence="11">
    <location>
        <begin position="249"/>
        <end position="337"/>
    </location>
</feature>
<dbReference type="InterPro" id="IPR004655">
    <property type="entry name" value="FabH"/>
</dbReference>
<reference evidence="14" key="1">
    <citation type="journal article" date="2012" name="J. Bacteriol.">
        <title>Revised Genome Sequence of Burkholderia thailandensis MSMB43 with Improved Annotation.</title>
        <authorList>
            <person name="Zhuo Y."/>
            <person name="Liu L."/>
            <person name="Wang Q."/>
            <person name="Liu X."/>
            <person name="Ren B."/>
            <person name="Liu M."/>
            <person name="Ni P."/>
            <person name="Cheng Y.Q."/>
            <person name="Zhang L."/>
        </authorList>
    </citation>
    <scope>NUCLEOTIDE SEQUENCE [LARGE SCALE GENOMIC DNA]</scope>
    <source>
        <strain evidence="14">MSMB43</strain>
    </source>
</reference>
<dbReference type="PANTHER" id="PTHR34069">
    <property type="entry name" value="3-OXOACYL-[ACYL-CARRIER-PROTEIN] SYNTHASE 3"/>
    <property type="match status" value="1"/>
</dbReference>
<dbReference type="NCBIfam" id="TIGR00747">
    <property type="entry name" value="fabH"/>
    <property type="match status" value="1"/>
</dbReference>
<dbReference type="InterPro" id="IPR013747">
    <property type="entry name" value="ACP_syn_III_C"/>
</dbReference>
<sequence>MRRSANMRHNLEIAGLGHALPERIVGNDEVARVIDTSDAFIRTRTGVRHRRYLAPGRQLADLACPAAERAMADAGVAPADIDLLIVNTLSPDHHDPSQACYMQPRLGLREIPCFDIRAQCSGALYGLEIARHFVASGLYRNVLLICAEALSRRIDTSNAGRNLSILLSDGAAAMVLRAQPDATRGLIDLSLGADGTQFDLLQTEAPGAKRPNFIDADDIAAGRHCFRMRGAEMFEDATRRIVGACRQMLDKHRLALGDIGLVVPHQPNLRIIDAVVEQLGLPRERCMISVEDLGNMASAAFPVALALAREQGRMPAGQLNLLVTYGAGSTWACALYRS</sequence>
<accession>A0ABN0G065</accession>
<evidence type="ECO:0000256" key="9">
    <source>
        <dbReference type="ARBA" id="ARBA00023268"/>
    </source>
</evidence>
<comment type="similarity">
    <text evidence="2">Belongs to the thiolase-like superfamily. FabH family.</text>
</comment>
<dbReference type="SUPFAM" id="SSF53901">
    <property type="entry name" value="Thiolase-like"/>
    <property type="match status" value="1"/>
</dbReference>
<dbReference type="InterPro" id="IPR016039">
    <property type="entry name" value="Thiolase-like"/>
</dbReference>
<gene>
    <name evidence="13" type="ORF">A33K_17628</name>
</gene>
<evidence type="ECO:0000259" key="11">
    <source>
        <dbReference type="Pfam" id="PF08541"/>
    </source>
</evidence>
<dbReference type="InterPro" id="IPR013751">
    <property type="entry name" value="ACP_syn_III_N"/>
</dbReference>
<evidence type="ECO:0000256" key="7">
    <source>
        <dbReference type="ARBA" id="ARBA00023098"/>
    </source>
</evidence>
<dbReference type="Pfam" id="PF08545">
    <property type="entry name" value="ACP_syn_III"/>
    <property type="match status" value="1"/>
</dbReference>
<evidence type="ECO:0000256" key="4">
    <source>
        <dbReference type="ARBA" id="ARBA00022516"/>
    </source>
</evidence>